<evidence type="ECO:0000256" key="4">
    <source>
        <dbReference type="PROSITE-ProRule" id="PRU00335"/>
    </source>
</evidence>
<dbReference type="InterPro" id="IPR023772">
    <property type="entry name" value="DNA-bd_HTH_TetR-type_CS"/>
</dbReference>
<sequence length="213" mass="24447">MSPKVPHEHKEQRQREILMASKKVFAQKGYEAASIKDIMDATSISRGGIYAYFSNKEHIFLSLLEQMMEDNRTELDELLQKNNGSVWKTLLTILDDYRKAEYEDTENLFSAAIVEYGITHWRKPENRDYIEKRYEGAAGIFSVLIQRGVDAGEFKPIAPVDDISRFMISFLDGLAISAISLTHGLMRTGKQMDLFESTLKMMLNVQKPDLSQR</sequence>
<dbReference type="InterPro" id="IPR009057">
    <property type="entry name" value="Homeodomain-like_sf"/>
</dbReference>
<dbReference type="SUPFAM" id="SSF48498">
    <property type="entry name" value="Tetracyclin repressor-like, C-terminal domain"/>
    <property type="match status" value="1"/>
</dbReference>
<feature type="DNA-binding region" description="H-T-H motif" evidence="4">
    <location>
        <begin position="34"/>
        <end position="53"/>
    </location>
</feature>
<dbReference type="Gene3D" id="1.10.357.10">
    <property type="entry name" value="Tetracycline Repressor, domain 2"/>
    <property type="match status" value="1"/>
</dbReference>
<proteinExistence type="predicted"/>
<keyword evidence="3" id="KW-0804">Transcription</keyword>
<evidence type="ECO:0000256" key="2">
    <source>
        <dbReference type="ARBA" id="ARBA00023125"/>
    </source>
</evidence>
<dbReference type="InterPro" id="IPR001647">
    <property type="entry name" value="HTH_TetR"/>
</dbReference>
<dbReference type="PANTHER" id="PTHR47506:SF6">
    <property type="entry name" value="HTH-TYPE TRANSCRIPTIONAL REPRESSOR NEMR"/>
    <property type="match status" value="1"/>
</dbReference>
<name>A0A9X1XCL3_9BACL</name>
<keyword evidence="1" id="KW-0805">Transcription regulation</keyword>
<evidence type="ECO:0000259" key="5">
    <source>
        <dbReference type="PROSITE" id="PS50977"/>
    </source>
</evidence>
<accession>A0A9X1XCL3</accession>
<dbReference type="PANTHER" id="PTHR47506">
    <property type="entry name" value="TRANSCRIPTIONAL REGULATORY PROTEIN"/>
    <property type="match status" value="1"/>
</dbReference>
<dbReference type="Proteomes" id="UP001139011">
    <property type="component" value="Unassembled WGS sequence"/>
</dbReference>
<dbReference type="InterPro" id="IPR041612">
    <property type="entry name" value="YfiR_C"/>
</dbReference>
<comment type="caution">
    <text evidence="6">The sequence shown here is derived from an EMBL/GenBank/DDBJ whole genome shotgun (WGS) entry which is preliminary data.</text>
</comment>
<dbReference type="InterPro" id="IPR036271">
    <property type="entry name" value="Tet_transcr_reg_TetR-rel_C_sf"/>
</dbReference>
<evidence type="ECO:0000313" key="7">
    <source>
        <dbReference type="Proteomes" id="UP001139011"/>
    </source>
</evidence>
<dbReference type="SUPFAM" id="SSF46689">
    <property type="entry name" value="Homeodomain-like"/>
    <property type="match status" value="1"/>
</dbReference>
<dbReference type="PROSITE" id="PS50977">
    <property type="entry name" value="HTH_TETR_2"/>
    <property type="match status" value="1"/>
</dbReference>
<dbReference type="Pfam" id="PF17922">
    <property type="entry name" value="TetR_C_17"/>
    <property type="match status" value="1"/>
</dbReference>
<keyword evidence="2 4" id="KW-0238">DNA-binding</keyword>
<feature type="domain" description="HTH tetR-type" evidence="5">
    <location>
        <begin position="11"/>
        <end position="71"/>
    </location>
</feature>
<evidence type="ECO:0000256" key="3">
    <source>
        <dbReference type="ARBA" id="ARBA00023163"/>
    </source>
</evidence>
<evidence type="ECO:0000313" key="6">
    <source>
        <dbReference type="EMBL" id="MCK6258138.1"/>
    </source>
</evidence>
<keyword evidence="7" id="KW-1185">Reference proteome</keyword>
<dbReference type="RefSeq" id="WP_248253484.1">
    <property type="nucleotide sequence ID" value="NZ_JAIWJX010000002.1"/>
</dbReference>
<dbReference type="EMBL" id="JAIWJX010000002">
    <property type="protein sequence ID" value="MCK6258138.1"/>
    <property type="molecule type" value="Genomic_DNA"/>
</dbReference>
<dbReference type="Pfam" id="PF00440">
    <property type="entry name" value="TetR_N"/>
    <property type="match status" value="1"/>
</dbReference>
<dbReference type="Gene3D" id="1.10.10.60">
    <property type="entry name" value="Homeodomain-like"/>
    <property type="match status" value="1"/>
</dbReference>
<dbReference type="GO" id="GO:0003677">
    <property type="term" value="F:DNA binding"/>
    <property type="evidence" value="ECO:0007669"/>
    <property type="project" value="UniProtKB-UniRule"/>
</dbReference>
<dbReference type="PRINTS" id="PR00455">
    <property type="entry name" value="HTHTETR"/>
</dbReference>
<protein>
    <submittedName>
        <fullName evidence="6">TetR/AcrR family transcriptional regulator</fullName>
    </submittedName>
</protein>
<dbReference type="AlphaFoldDB" id="A0A9X1XCL3"/>
<evidence type="ECO:0000256" key="1">
    <source>
        <dbReference type="ARBA" id="ARBA00023015"/>
    </source>
</evidence>
<reference evidence="6" key="1">
    <citation type="submission" date="2021-09" db="EMBL/GenBank/DDBJ databases">
        <title>Genome analysis of Fictibacillus sp. KIGAM418 isolated from marine sediment.</title>
        <authorList>
            <person name="Seo M.-J."/>
            <person name="Cho E.-S."/>
            <person name="Hwang C.Y."/>
        </authorList>
    </citation>
    <scope>NUCLEOTIDE SEQUENCE</scope>
    <source>
        <strain evidence="6">KIGAM418</strain>
    </source>
</reference>
<organism evidence="6 7">
    <name type="scientific">Fictibacillus marinisediminis</name>
    <dbReference type="NCBI Taxonomy" id="2878389"/>
    <lineage>
        <taxon>Bacteria</taxon>
        <taxon>Bacillati</taxon>
        <taxon>Bacillota</taxon>
        <taxon>Bacilli</taxon>
        <taxon>Bacillales</taxon>
        <taxon>Fictibacillaceae</taxon>
        <taxon>Fictibacillus</taxon>
    </lineage>
</organism>
<dbReference type="PROSITE" id="PS01081">
    <property type="entry name" value="HTH_TETR_1"/>
    <property type="match status" value="1"/>
</dbReference>
<gene>
    <name evidence="6" type="ORF">LCY76_16295</name>
</gene>